<dbReference type="RefSeq" id="XP_062744189.1">
    <property type="nucleotide sequence ID" value="XM_062883441.1"/>
</dbReference>
<feature type="region of interest" description="Disordered" evidence="1">
    <location>
        <begin position="117"/>
        <end position="136"/>
    </location>
</feature>
<evidence type="ECO:0000313" key="2">
    <source>
        <dbReference type="EMBL" id="KAK4655214.1"/>
    </source>
</evidence>
<organism evidence="2 3">
    <name type="scientific">Podospora pseudocomata</name>
    <dbReference type="NCBI Taxonomy" id="2093779"/>
    <lineage>
        <taxon>Eukaryota</taxon>
        <taxon>Fungi</taxon>
        <taxon>Dikarya</taxon>
        <taxon>Ascomycota</taxon>
        <taxon>Pezizomycotina</taxon>
        <taxon>Sordariomycetes</taxon>
        <taxon>Sordariomycetidae</taxon>
        <taxon>Sordariales</taxon>
        <taxon>Podosporaceae</taxon>
        <taxon>Podospora</taxon>
    </lineage>
</organism>
<proteinExistence type="predicted"/>
<keyword evidence="3" id="KW-1185">Reference proteome</keyword>
<evidence type="ECO:0000313" key="3">
    <source>
        <dbReference type="Proteomes" id="UP001323405"/>
    </source>
</evidence>
<dbReference type="EMBL" id="JAFFHA010000005">
    <property type="protein sequence ID" value="KAK4655214.1"/>
    <property type="molecule type" value="Genomic_DNA"/>
</dbReference>
<protein>
    <submittedName>
        <fullName evidence="2">Uncharacterized protein</fullName>
    </submittedName>
</protein>
<name>A0ABR0GHI5_9PEZI</name>
<comment type="caution">
    <text evidence="2">The sequence shown here is derived from an EMBL/GenBank/DDBJ whole genome shotgun (WGS) entry which is preliminary data.</text>
</comment>
<evidence type="ECO:0000256" key="1">
    <source>
        <dbReference type="SAM" id="MobiDB-lite"/>
    </source>
</evidence>
<gene>
    <name evidence="2" type="ORF">QC762_0047680</name>
</gene>
<sequence length="136" mass="15184">MQAAGPQISPLVPLRSRTTVQAGRERVRVTKSSRRAIPATTSECGLTELLFLQFSVGHSLVSEKEVFLFDLKEVISQRRHPNGAVSIQKSPEDGRPRVCFSVPSDLPPFQGFLVDIDNPDLETRPTRPRPQRTHLT</sequence>
<accession>A0ABR0GHI5</accession>
<feature type="compositionally biased region" description="Basic residues" evidence="1">
    <location>
        <begin position="126"/>
        <end position="136"/>
    </location>
</feature>
<reference evidence="2 3" key="1">
    <citation type="journal article" date="2023" name="bioRxiv">
        <title>High-quality genome assemblies of four members of thePodospora anserinaspecies complex.</title>
        <authorList>
            <person name="Ament-Velasquez S.L."/>
            <person name="Vogan A.A."/>
            <person name="Wallerman O."/>
            <person name="Hartmann F."/>
            <person name="Gautier V."/>
            <person name="Silar P."/>
            <person name="Giraud T."/>
            <person name="Johannesson H."/>
        </authorList>
    </citation>
    <scope>NUCLEOTIDE SEQUENCE [LARGE SCALE GENOMIC DNA]</scope>
    <source>
        <strain evidence="2 3">CBS 415.72m</strain>
    </source>
</reference>
<dbReference type="GeneID" id="87903036"/>
<dbReference type="Proteomes" id="UP001323405">
    <property type="component" value="Unassembled WGS sequence"/>
</dbReference>